<name>C0EBR3_9FIRM</name>
<dbReference type="SUPFAM" id="SSF51161">
    <property type="entry name" value="Trimeric LpxA-like enzymes"/>
    <property type="match status" value="1"/>
</dbReference>
<dbReference type="InterPro" id="IPR001451">
    <property type="entry name" value="Hexapep"/>
</dbReference>
<evidence type="ECO:0000313" key="4">
    <source>
        <dbReference type="EMBL" id="EEG30974.1"/>
    </source>
</evidence>
<dbReference type="InterPro" id="IPR018357">
    <property type="entry name" value="Hexapep_transf_CS"/>
</dbReference>
<dbReference type="Pfam" id="PF00132">
    <property type="entry name" value="Hexapep"/>
    <property type="match status" value="1"/>
</dbReference>
<dbReference type="HOGENOM" id="CLU_051638_3_4_9"/>
<gene>
    <name evidence="4" type="ORF">CLOSTMETH_01281</name>
</gene>
<dbReference type="eggNOG" id="COG0110">
    <property type="taxonomic scope" value="Bacteria"/>
</dbReference>
<comment type="caution">
    <text evidence="4">The sequence shown here is derived from an EMBL/GenBank/DDBJ whole genome shotgun (WGS) entry which is preliminary data.</text>
</comment>
<evidence type="ECO:0000256" key="2">
    <source>
        <dbReference type="ARBA" id="ARBA00022679"/>
    </source>
</evidence>
<dbReference type="PROSITE" id="PS00101">
    <property type="entry name" value="HEXAPEP_TRANSFERASES"/>
    <property type="match status" value="1"/>
</dbReference>
<dbReference type="PANTHER" id="PTHR23416">
    <property type="entry name" value="SIALIC ACID SYNTHASE-RELATED"/>
    <property type="match status" value="1"/>
</dbReference>
<dbReference type="STRING" id="537013.CLOSTMETH_01281"/>
<dbReference type="AlphaFoldDB" id="C0EBR3"/>
<reference evidence="4 5" key="1">
    <citation type="submission" date="2009-01" db="EMBL/GenBank/DDBJ databases">
        <authorList>
            <person name="Fulton L."/>
            <person name="Clifton S."/>
            <person name="Fulton B."/>
            <person name="Xu J."/>
            <person name="Minx P."/>
            <person name="Pepin K.H."/>
            <person name="Johnson M."/>
            <person name="Bhonagiri V."/>
            <person name="Nash W.E."/>
            <person name="Mardis E.R."/>
            <person name="Wilson R.K."/>
        </authorList>
    </citation>
    <scope>NUCLEOTIDE SEQUENCE [LARGE SCALE GENOMIC DNA]</scope>
    <source>
        <strain evidence="4 5">DSM 5476</strain>
    </source>
</reference>
<sequence>MTLKNILNAFHGEEDEIANTPEWYAYFHELCQEAIRICMELNNSYHTPEELREIMSRLIGKKVDDTFRLFPPFYTDFGKNISIGKDVFINSGCHFQDQGGITIGDGSLIGHNVVLATINHDLLPSQKRKNHYAPITIGSNVWIGSNAVILPGVTIGEWAVVAAGAVVTKDVPPYTVVGGTPARIIKQVCESEVSQ</sequence>
<keyword evidence="2 4" id="KW-0808">Transferase</keyword>
<accession>C0EBR3</accession>
<keyword evidence="3" id="KW-0677">Repeat</keyword>
<organism evidence="4 5">
    <name type="scientific">[Clostridium] methylpentosum DSM 5476</name>
    <dbReference type="NCBI Taxonomy" id="537013"/>
    <lineage>
        <taxon>Bacteria</taxon>
        <taxon>Bacillati</taxon>
        <taxon>Bacillota</taxon>
        <taxon>Clostridia</taxon>
        <taxon>Eubacteriales</taxon>
        <taxon>Oscillospiraceae</taxon>
        <taxon>Oscillospiraceae incertae sedis</taxon>
    </lineage>
</organism>
<evidence type="ECO:0000256" key="1">
    <source>
        <dbReference type="ARBA" id="ARBA00007274"/>
    </source>
</evidence>
<dbReference type="Gene3D" id="2.160.10.10">
    <property type="entry name" value="Hexapeptide repeat proteins"/>
    <property type="match status" value="1"/>
</dbReference>
<dbReference type="GO" id="GO:0008374">
    <property type="term" value="F:O-acyltransferase activity"/>
    <property type="evidence" value="ECO:0007669"/>
    <property type="project" value="TreeGrafter"/>
</dbReference>
<protein>
    <submittedName>
        <fullName evidence="4">Bacterial transferase hexapeptide repeat protein</fullName>
    </submittedName>
</protein>
<proteinExistence type="inferred from homology"/>
<dbReference type="EMBL" id="ACEC01000045">
    <property type="protein sequence ID" value="EEG30974.1"/>
    <property type="molecule type" value="Genomic_DNA"/>
</dbReference>
<dbReference type="PANTHER" id="PTHR23416:SF23">
    <property type="entry name" value="ACETYLTRANSFERASE C18B11.09C-RELATED"/>
    <property type="match status" value="1"/>
</dbReference>
<dbReference type="Proteomes" id="UP000003340">
    <property type="component" value="Unassembled WGS sequence"/>
</dbReference>
<comment type="similarity">
    <text evidence="1">Belongs to the transferase hexapeptide repeat family.</text>
</comment>
<reference evidence="4 5" key="2">
    <citation type="submission" date="2009-02" db="EMBL/GenBank/DDBJ databases">
        <title>Draft genome sequence of Clostridium methylpentosum (DSM 5476).</title>
        <authorList>
            <person name="Sudarsanam P."/>
            <person name="Ley R."/>
            <person name="Guruge J."/>
            <person name="Turnbaugh P.J."/>
            <person name="Mahowald M."/>
            <person name="Liep D."/>
            <person name="Gordon J."/>
        </authorList>
    </citation>
    <scope>NUCLEOTIDE SEQUENCE [LARGE SCALE GENOMIC DNA]</scope>
    <source>
        <strain evidence="4 5">DSM 5476</strain>
    </source>
</reference>
<dbReference type="InterPro" id="IPR011004">
    <property type="entry name" value="Trimer_LpxA-like_sf"/>
</dbReference>
<evidence type="ECO:0000313" key="5">
    <source>
        <dbReference type="Proteomes" id="UP000003340"/>
    </source>
</evidence>
<keyword evidence="5" id="KW-1185">Reference proteome</keyword>
<dbReference type="InterPro" id="IPR051159">
    <property type="entry name" value="Hexapeptide_acetyltransf"/>
</dbReference>
<evidence type="ECO:0000256" key="3">
    <source>
        <dbReference type="ARBA" id="ARBA00022737"/>
    </source>
</evidence>
<dbReference type="Pfam" id="PF14602">
    <property type="entry name" value="Hexapep_2"/>
    <property type="match status" value="1"/>
</dbReference>